<feature type="non-terminal residue" evidence="2">
    <location>
        <position position="85"/>
    </location>
</feature>
<feature type="compositionally biased region" description="Basic and acidic residues" evidence="1">
    <location>
        <begin position="23"/>
        <end position="36"/>
    </location>
</feature>
<evidence type="ECO:0000256" key="1">
    <source>
        <dbReference type="SAM" id="MobiDB-lite"/>
    </source>
</evidence>
<feature type="non-terminal residue" evidence="2">
    <location>
        <position position="1"/>
    </location>
</feature>
<feature type="region of interest" description="Disordered" evidence="1">
    <location>
        <begin position="14"/>
        <end position="85"/>
    </location>
</feature>
<sequence length="85" mass="9597">DCCSGIRRYHRQWRSRLHGARGPRRDGREPRPEHRAQRVSGLGLQPDDGDHRRVPRPARGQAEPDRCAGHPVLCRVPPDAAPDPV</sequence>
<keyword evidence="2" id="KW-0560">Oxidoreductase</keyword>
<dbReference type="EMBL" id="CADCWK010000237">
    <property type="protein sequence ID" value="CAA9566889.1"/>
    <property type="molecule type" value="Genomic_DNA"/>
</dbReference>
<dbReference type="EC" id="1.1.1.44" evidence="2"/>
<dbReference type="AlphaFoldDB" id="A0A6J4V4B4"/>
<gene>
    <name evidence="2" type="ORF">AVDCRST_MAG33-2145</name>
</gene>
<protein>
    <submittedName>
        <fullName evidence="2">6-phosphogluconate dehydrogenase, decarboxylating</fullName>
        <ecNumber evidence="2">1.1.1.44</ecNumber>
    </submittedName>
</protein>
<dbReference type="GO" id="GO:0004616">
    <property type="term" value="F:phosphogluconate dehydrogenase (decarboxylating) activity"/>
    <property type="evidence" value="ECO:0007669"/>
    <property type="project" value="UniProtKB-EC"/>
</dbReference>
<name>A0A6J4V4B4_9BACT</name>
<reference evidence="2" key="1">
    <citation type="submission" date="2020-02" db="EMBL/GenBank/DDBJ databases">
        <authorList>
            <person name="Meier V. D."/>
        </authorList>
    </citation>
    <scope>NUCLEOTIDE SEQUENCE</scope>
    <source>
        <strain evidence="2">AVDCRST_MAG33</strain>
    </source>
</reference>
<organism evidence="2">
    <name type="scientific">uncultured Thermomicrobiales bacterium</name>
    <dbReference type="NCBI Taxonomy" id="1645740"/>
    <lineage>
        <taxon>Bacteria</taxon>
        <taxon>Pseudomonadati</taxon>
        <taxon>Thermomicrobiota</taxon>
        <taxon>Thermomicrobia</taxon>
        <taxon>Thermomicrobiales</taxon>
        <taxon>environmental samples</taxon>
    </lineage>
</organism>
<proteinExistence type="predicted"/>
<evidence type="ECO:0000313" key="2">
    <source>
        <dbReference type="EMBL" id="CAA9566889.1"/>
    </source>
</evidence>
<accession>A0A6J4V4B4</accession>